<gene>
    <name evidence="2" type="ORF">PIB30_027157</name>
</gene>
<dbReference type="EMBL" id="JASCZI010271964">
    <property type="protein sequence ID" value="MED6218501.1"/>
    <property type="molecule type" value="Genomic_DNA"/>
</dbReference>
<feature type="compositionally biased region" description="Basic and acidic residues" evidence="1">
    <location>
        <begin position="127"/>
        <end position="136"/>
    </location>
</feature>
<sequence length="196" mass="21798">MAAVFPWDRAKAMRTESTADRVVANRAWRSDEVSLFRFGNRGREEKVILLAVSGTGKVGIGDSEMTWHELRCRERDDSGVGRGYAWRKMDDGAARVCNGKNEVSARMMWELSFFLGLIKSCKAQSPKAKEERRTGGNDETTTTAGGENEDTTTRTDGGAGGEDEAATTGREEQAWGRRRKHDEEEHKGSTERGFLC</sequence>
<dbReference type="Proteomes" id="UP001341840">
    <property type="component" value="Unassembled WGS sequence"/>
</dbReference>
<organism evidence="2 3">
    <name type="scientific">Stylosanthes scabra</name>
    <dbReference type="NCBI Taxonomy" id="79078"/>
    <lineage>
        <taxon>Eukaryota</taxon>
        <taxon>Viridiplantae</taxon>
        <taxon>Streptophyta</taxon>
        <taxon>Embryophyta</taxon>
        <taxon>Tracheophyta</taxon>
        <taxon>Spermatophyta</taxon>
        <taxon>Magnoliopsida</taxon>
        <taxon>eudicotyledons</taxon>
        <taxon>Gunneridae</taxon>
        <taxon>Pentapetalae</taxon>
        <taxon>rosids</taxon>
        <taxon>fabids</taxon>
        <taxon>Fabales</taxon>
        <taxon>Fabaceae</taxon>
        <taxon>Papilionoideae</taxon>
        <taxon>50 kb inversion clade</taxon>
        <taxon>dalbergioids sensu lato</taxon>
        <taxon>Dalbergieae</taxon>
        <taxon>Pterocarpus clade</taxon>
        <taxon>Stylosanthes</taxon>
    </lineage>
</organism>
<proteinExistence type="predicted"/>
<accession>A0ABU6Z9Q7</accession>
<protein>
    <submittedName>
        <fullName evidence="2">Uncharacterized protein</fullName>
    </submittedName>
</protein>
<comment type="caution">
    <text evidence="2">The sequence shown here is derived from an EMBL/GenBank/DDBJ whole genome shotgun (WGS) entry which is preliminary data.</text>
</comment>
<keyword evidence="3" id="KW-1185">Reference proteome</keyword>
<evidence type="ECO:0000256" key="1">
    <source>
        <dbReference type="SAM" id="MobiDB-lite"/>
    </source>
</evidence>
<reference evidence="2 3" key="1">
    <citation type="journal article" date="2023" name="Plants (Basel)">
        <title>Bridging the Gap: Combining Genomics and Transcriptomics Approaches to Understand Stylosanthes scabra, an Orphan Legume from the Brazilian Caatinga.</title>
        <authorList>
            <person name="Ferreira-Neto J.R.C."/>
            <person name="da Silva M.D."/>
            <person name="Binneck E."/>
            <person name="de Melo N.F."/>
            <person name="da Silva R.H."/>
            <person name="de Melo A.L.T.M."/>
            <person name="Pandolfi V."/>
            <person name="Bustamante F.O."/>
            <person name="Brasileiro-Vidal A.C."/>
            <person name="Benko-Iseppon A.M."/>
        </authorList>
    </citation>
    <scope>NUCLEOTIDE SEQUENCE [LARGE SCALE GENOMIC DNA]</scope>
    <source>
        <tissue evidence="2">Leaves</tissue>
    </source>
</reference>
<feature type="compositionally biased region" description="Basic and acidic residues" evidence="1">
    <location>
        <begin position="169"/>
        <end position="190"/>
    </location>
</feature>
<evidence type="ECO:0000313" key="2">
    <source>
        <dbReference type="EMBL" id="MED6218501.1"/>
    </source>
</evidence>
<name>A0ABU6Z9Q7_9FABA</name>
<evidence type="ECO:0000313" key="3">
    <source>
        <dbReference type="Proteomes" id="UP001341840"/>
    </source>
</evidence>
<feature type="region of interest" description="Disordered" evidence="1">
    <location>
        <begin position="125"/>
        <end position="196"/>
    </location>
</feature>